<protein>
    <recommendedName>
        <fullName evidence="3">Thymidylate synthase</fullName>
    </recommendedName>
</protein>
<dbReference type="EMBL" id="LSRX01000222">
    <property type="protein sequence ID" value="OLQ03947.1"/>
    <property type="molecule type" value="Genomic_DNA"/>
</dbReference>
<dbReference type="OMA" id="CRELHLY"/>
<dbReference type="Gene3D" id="3.30.572.10">
    <property type="entry name" value="Thymidylate synthase/dCMP hydroxymethylase domain"/>
    <property type="match status" value="1"/>
</dbReference>
<name>A0A1Q9E954_SYMMI</name>
<dbReference type="SUPFAM" id="SSF55831">
    <property type="entry name" value="Thymidylate synthase/dCMP hydroxymethylase"/>
    <property type="match status" value="1"/>
</dbReference>
<comment type="caution">
    <text evidence="1">The sequence shown here is derived from an EMBL/GenBank/DDBJ whole genome shotgun (WGS) entry which is preliminary data.</text>
</comment>
<accession>A0A1Q9E954</accession>
<proteinExistence type="predicted"/>
<keyword evidence="2" id="KW-1185">Reference proteome</keyword>
<dbReference type="OrthoDB" id="34962at2759"/>
<evidence type="ECO:0008006" key="3">
    <source>
        <dbReference type="Google" id="ProtNLM"/>
    </source>
</evidence>
<dbReference type="AlphaFoldDB" id="A0A1Q9E954"/>
<evidence type="ECO:0000313" key="2">
    <source>
        <dbReference type="Proteomes" id="UP000186817"/>
    </source>
</evidence>
<reference evidence="1 2" key="1">
    <citation type="submission" date="2016-02" db="EMBL/GenBank/DDBJ databases">
        <title>Genome analysis of coral dinoflagellate symbionts highlights evolutionary adaptations to a symbiotic lifestyle.</title>
        <authorList>
            <person name="Aranda M."/>
            <person name="Li Y."/>
            <person name="Liew Y.J."/>
            <person name="Baumgarten S."/>
            <person name="Simakov O."/>
            <person name="Wilson M."/>
            <person name="Piel J."/>
            <person name="Ashoor H."/>
            <person name="Bougouffa S."/>
            <person name="Bajic V.B."/>
            <person name="Ryu T."/>
            <person name="Ravasi T."/>
            <person name="Bayer T."/>
            <person name="Micklem G."/>
            <person name="Kim H."/>
            <person name="Bhak J."/>
            <person name="Lajeunesse T.C."/>
            <person name="Voolstra C.R."/>
        </authorList>
    </citation>
    <scope>NUCLEOTIDE SEQUENCE [LARGE SCALE GENOMIC DNA]</scope>
    <source>
        <strain evidence="1 2">CCMP2467</strain>
    </source>
</reference>
<dbReference type="Proteomes" id="UP000186817">
    <property type="component" value="Unassembled WGS sequence"/>
</dbReference>
<organism evidence="1 2">
    <name type="scientific">Symbiodinium microadriaticum</name>
    <name type="common">Dinoflagellate</name>
    <name type="synonym">Zooxanthella microadriatica</name>
    <dbReference type="NCBI Taxonomy" id="2951"/>
    <lineage>
        <taxon>Eukaryota</taxon>
        <taxon>Sar</taxon>
        <taxon>Alveolata</taxon>
        <taxon>Dinophyceae</taxon>
        <taxon>Suessiales</taxon>
        <taxon>Symbiodiniaceae</taxon>
        <taxon>Symbiodinium</taxon>
    </lineage>
</organism>
<sequence length="219" mass="25191">MRASVLRLALRGSPSRNLNVGYPRFRTSEDMYKHLRGLTEQGGDFTVRNFVGVIEDMTHRFETPLFPAGALDFYTKKNMGWPYTQEESDKWQMEERGGEQGDYRDGMQEKIANVIACLKSEPRSKRAIIPIPFSSEGSKTVDWTNKGQTKCCRELHLYIEDSQLKCTGILRMQNANIFPKNIHFFQTLLLHVGSELELPVGEYTHWISNLCFDRDAISC</sequence>
<dbReference type="InterPro" id="IPR036926">
    <property type="entry name" value="Thymidate_synth/dCMP_Mease_sf"/>
</dbReference>
<gene>
    <name evidence="1" type="ORF">AK812_SmicGene13066</name>
</gene>
<evidence type="ECO:0000313" key="1">
    <source>
        <dbReference type="EMBL" id="OLQ03947.1"/>
    </source>
</evidence>